<feature type="domain" description="LTD" evidence="3">
    <location>
        <begin position="358"/>
        <end position="500"/>
    </location>
</feature>
<feature type="chain" id="PRO_5035243218" description="LTD domain-containing protein" evidence="2">
    <location>
        <begin position="21"/>
        <end position="614"/>
    </location>
</feature>
<dbReference type="InterPro" id="IPR026444">
    <property type="entry name" value="Secre_tail"/>
</dbReference>
<dbReference type="SUPFAM" id="SSF74853">
    <property type="entry name" value="Lamin A/C globular tail domain"/>
    <property type="match status" value="1"/>
</dbReference>
<sequence>MKKIYFLFSLLSLLSFNTFSQGNENFNGFVSATSSYVNGTFVGQDGSNWTYTQCRGDVAINSNALMIGRNRTPQSETFSGTISGGVGTISFNYMQAFSTNVNLNVLVNDVVVGTVTSSGEQNVVKASGAITVNQPGDVVIKFRNVNNSDGQVVIDDVVWTGYTGAAEPNLVISSPSDNAVYPGGTTSVDVSIIVQNFVVGNPGAGIDGHIHWTINGAAQPMKYDVADVSIPVVDGQSYTVFMQLVDNSHTPIVPNVNATVNFSVEYPCDLVLGTITTTCDAVTAGIDTYTTTIDFTGGGTSTYTIDTGGNGTVGGQNPSSVASGQIIITGVNEGTDFSVNVTGDVANSSCVINRNINSPSCVSATCSNPGDIIITEIMQNPAINSDPAGEYFEVYNTTGSPIDMSGWIIKDDLTPAETHTIVSLIVPANGYAVIGNAATPNGGVTMNYTYGNDISLGNGADGLIIECSSTIIDQVIWDGGPVFPDPTGASMELATNKYNATDNDLGENWGTAVTPFGDGDLGTPGSANDFVLSVDQFETNNFSIYPNPTSTGFVTITSNNSEVMSVAVYDILGKQIINQTVNNNRLNVSGLNSGIYIIKISQNNASVTKKLVIK</sequence>
<evidence type="ECO:0000313" key="4">
    <source>
        <dbReference type="EMBL" id="GFZ82183.1"/>
    </source>
</evidence>
<name>A0A8J2XG57_9FLAO</name>
<dbReference type="Pfam" id="PF18962">
    <property type="entry name" value="Por_Secre_tail"/>
    <property type="match status" value="1"/>
</dbReference>
<dbReference type="NCBIfam" id="TIGR04183">
    <property type="entry name" value="Por_Secre_tail"/>
    <property type="match status" value="1"/>
</dbReference>
<organism evidence="4 5">
    <name type="scientific">Aquaticitalea lipolytica</name>
    <dbReference type="NCBI Taxonomy" id="1247562"/>
    <lineage>
        <taxon>Bacteria</taxon>
        <taxon>Pseudomonadati</taxon>
        <taxon>Bacteroidota</taxon>
        <taxon>Flavobacteriia</taxon>
        <taxon>Flavobacteriales</taxon>
        <taxon>Flavobacteriaceae</taxon>
        <taxon>Aquaticitalea</taxon>
    </lineage>
</organism>
<dbReference type="RefSeq" id="WP_188605277.1">
    <property type="nucleotide sequence ID" value="NZ_BMIC01000001.1"/>
</dbReference>
<keyword evidence="1 2" id="KW-0732">Signal</keyword>
<comment type="caution">
    <text evidence="4">The sequence shown here is derived from an EMBL/GenBank/DDBJ whole genome shotgun (WGS) entry which is preliminary data.</text>
</comment>
<evidence type="ECO:0000256" key="1">
    <source>
        <dbReference type="ARBA" id="ARBA00022729"/>
    </source>
</evidence>
<dbReference type="Gene3D" id="2.60.40.1260">
    <property type="entry name" value="Lamin Tail domain"/>
    <property type="match status" value="1"/>
</dbReference>
<proteinExistence type="predicted"/>
<dbReference type="EMBL" id="BMIC01000001">
    <property type="protein sequence ID" value="GFZ82183.1"/>
    <property type="molecule type" value="Genomic_DNA"/>
</dbReference>
<dbReference type="AlphaFoldDB" id="A0A8J2XG57"/>
<dbReference type="InterPro" id="IPR036415">
    <property type="entry name" value="Lamin_tail_dom_sf"/>
</dbReference>
<dbReference type="InterPro" id="IPR001322">
    <property type="entry name" value="Lamin_tail_dom"/>
</dbReference>
<gene>
    <name evidence="4" type="ORF">GCM10011531_10720</name>
</gene>
<dbReference type="Pfam" id="PF00932">
    <property type="entry name" value="LTD"/>
    <property type="match status" value="1"/>
</dbReference>
<dbReference type="PROSITE" id="PS51841">
    <property type="entry name" value="LTD"/>
    <property type="match status" value="1"/>
</dbReference>
<evidence type="ECO:0000256" key="2">
    <source>
        <dbReference type="SAM" id="SignalP"/>
    </source>
</evidence>
<reference evidence="4 5" key="1">
    <citation type="journal article" date="2014" name="Int. J. Syst. Evol. Microbiol.">
        <title>Complete genome sequence of Corynebacterium casei LMG S-19264T (=DSM 44701T), isolated from a smear-ripened cheese.</title>
        <authorList>
            <consortium name="US DOE Joint Genome Institute (JGI-PGF)"/>
            <person name="Walter F."/>
            <person name="Albersmeier A."/>
            <person name="Kalinowski J."/>
            <person name="Ruckert C."/>
        </authorList>
    </citation>
    <scope>NUCLEOTIDE SEQUENCE [LARGE SCALE GENOMIC DNA]</scope>
    <source>
        <strain evidence="4 5">CGMCC 1.15295</strain>
    </source>
</reference>
<feature type="signal peptide" evidence="2">
    <location>
        <begin position="1"/>
        <end position="20"/>
    </location>
</feature>
<evidence type="ECO:0000313" key="5">
    <source>
        <dbReference type="Proteomes" id="UP000598120"/>
    </source>
</evidence>
<keyword evidence="5" id="KW-1185">Reference proteome</keyword>
<evidence type="ECO:0000259" key="3">
    <source>
        <dbReference type="PROSITE" id="PS51841"/>
    </source>
</evidence>
<protein>
    <recommendedName>
        <fullName evidence="3">LTD domain-containing protein</fullName>
    </recommendedName>
</protein>
<dbReference type="Proteomes" id="UP000598120">
    <property type="component" value="Unassembled WGS sequence"/>
</dbReference>
<accession>A0A8J2XG57</accession>